<evidence type="ECO:0000313" key="1">
    <source>
        <dbReference type="EMBL" id="SIT45087.1"/>
    </source>
</evidence>
<dbReference type="EMBL" id="CYGY02000046">
    <property type="protein sequence ID" value="SIT45087.1"/>
    <property type="molecule type" value="Genomic_DNA"/>
</dbReference>
<reference evidence="1" key="1">
    <citation type="submission" date="2016-12" db="EMBL/GenBank/DDBJ databases">
        <authorList>
            <person name="Moulin L."/>
        </authorList>
    </citation>
    <scope>NUCLEOTIDE SEQUENCE [LARGE SCALE GENOMIC DNA]</scope>
    <source>
        <strain evidence="1">STM 7183</strain>
    </source>
</reference>
<organism evidence="1 2">
    <name type="scientific">Paraburkholderia piptadeniae</name>
    <dbReference type="NCBI Taxonomy" id="1701573"/>
    <lineage>
        <taxon>Bacteria</taxon>
        <taxon>Pseudomonadati</taxon>
        <taxon>Pseudomonadota</taxon>
        <taxon>Betaproteobacteria</taxon>
        <taxon>Burkholderiales</taxon>
        <taxon>Burkholderiaceae</taxon>
        <taxon>Paraburkholderia</taxon>
    </lineage>
</organism>
<evidence type="ECO:0000313" key="2">
    <source>
        <dbReference type="Proteomes" id="UP000195569"/>
    </source>
</evidence>
<dbReference type="AlphaFoldDB" id="A0A1N7SCG0"/>
<sequence>MLVCFAFLQHRRRRIPVKASLHGPPGSQVQLIEHRYSARPNRGLFFRLPGKRNLRG</sequence>
<gene>
    <name evidence="1" type="ORF">BN2476_460028</name>
</gene>
<protein>
    <submittedName>
        <fullName evidence="1">Uncharacterized protein</fullName>
    </submittedName>
</protein>
<dbReference type="Proteomes" id="UP000195569">
    <property type="component" value="Unassembled WGS sequence"/>
</dbReference>
<accession>A0A1N7SCG0</accession>
<keyword evidence="2" id="KW-1185">Reference proteome</keyword>
<proteinExistence type="predicted"/>
<comment type="caution">
    <text evidence="1">The sequence shown here is derived from an EMBL/GenBank/DDBJ whole genome shotgun (WGS) entry which is preliminary data.</text>
</comment>
<name>A0A1N7SCG0_9BURK</name>